<dbReference type="EMBL" id="CAOQHR010000003">
    <property type="protein sequence ID" value="CAI6331727.1"/>
    <property type="molecule type" value="Genomic_DNA"/>
</dbReference>
<comment type="caution">
    <text evidence="2">The sequence shown here is derived from an EMBL/GenBank/DDBJ whole genome shotgun (WGS) entry which is preliminary data.</text>
</comment>
<gene>
    <name evidence="2" type="ORF">PDIGIT_LOCUS4755</name>
</gene>
<proteinExistence type="predicted"/>
<evidence type="ECO:0000313" key="2">
    <source>
        <dbReference type="EMBL" id="CAI6331727.1"/>
    </source>
</evidence>
<feature type="signal peptide" evidence="1">
    <location>
        <begin position="1"/>
        <end position="17"/>
    </location>
</feature>
<reference evidence="2" key="1">
    <citation type="submission" date="2023-01" db="EMBL/GenBank/DDBJ databases">
        <authorList>
            <person name="Van Ghelder C."/>
            <person name="Rancurel C."/>
        </authorList>
    </citation>
    <scope>NUCLEOTIDE SEQUENCE</scope>
    <source>
        <strain evidence="2">CNCM I-4278</strain>
    </source>
</reference>
<feature type="chain" id="PRO_5040845842" evidence="1">
    <location>
        <begin position="18"/>
        <end position="166"/>
    </location>
</feature>
<keyword evidence="3" id="KW-1185">Reference proteome</keyword>
<protein>
    <submittedName>
        <fullName evidence="2">Uncharacterized protein</fullName>
    </submittedName>
</protein>
<accession>A0A9W4UCF1</accession>
<dbReference type="AlphaFoldDB" id="A0A9W4UCF1"/>
<evidence type="ECO:0000313" key="3">
    <source>
        <dbReference type="Proteomes" id="UP001152607"/>
    </source>
</evidence>
<name>A0A9W4UCF1_9PLEO</name>
<sequence length="166" mass="18252">MRIINSFFTFVTASVIAFPAFQTAPHQVVLPTRQVTASQASSFESYVNGIKTEIKRNTSPDEASSVDAAFDSVVAYIDRLKSRDDSEDDEPTPDKISFISSIKGLNVKRVAADDEALPVDQAAQFVSYIGGLKAKVRRIASPQEAVFMVTAFDNVVDYTKRAYKTD</sequence>
<dbReference type="Proteomes" id="UP001152607">
    <property type="component" value="Unassembled WGS sequence"/>
</dbReference>
<organism evidence="2 3">
    <name type="scientific">Periconia digitata</name>
    <dbReference type="NCBI Taxonomy" id="1303443"/>
    <lineage>
        <taxon>Eukaryota</taxon>
        <taxon>Fungi</taxon>
        <taxon>Dikarya</taxon>
        <taxon>Ascomycota</taxon>
        <taxon>Pezizomycotina</taxon>
        <taxon>Dothideomycetes</taxon>
        <taxon>Pleosporomycetidae</taxon>
        <taxon>Pleosporales</taxon>
        <taxon>Massarineae</taxon>
        <taxon>Periconiaceae</taxon>
        <taxon>Periconia</taxon>
    </lineage>
</organism>
<keyword evidence="1" id="KW-0732">Signal</keyword>
<evidence type="ECO:0000256" key="1">
    <source>
        <dbReference type="SAM" id="SignalP"/>
    </source>
</evidence>